<dbReference type="GO" id="GO:0016020">
    <property type="term" value="C:membrane"/>
    <property type="evidence" value="ECO:0007669"/>
    <property type="project" value="InterPro"/>
</dbReference>
<feature type="transmembrane region" description="Helical" evidence="4">
    <location>
        <begin position="367"/>
        <end position="385"/>
    </location>
</feature>
<keyword evidence="6" id="KW-1185">Reference proteome</keyword>
<sequence>MGFFKSKLKRFNRDNSKTKNENSEHELQIDELLHRCKESNDFVSYRYSNSSPFYIHYYQTIVDINILHQYILPYIKDNSSKTLFDLQQAIPIDNTEIITNVHEIRDKLLTGCIVIEVKGSLQEALVISAVSLEKRPVSLPEVEYSVVGPKEAFVESIDANINLVRKRLPIPDLIVEEVKVGSLTKTRVAVLYIEGVTDKENVNTILQRLNEIEFDQIVDSSFINQIISDNHNSPFPHLIDTERPDRVASVLSEGKITIIVDGSPHALTGPTTLVEFFSAFEDYFLSWHIASIFRLVRLFAVFFSVLSTSLYVAVLTYHYEMIPEKLLNPLIASRSGIPFPPILEAIILELTIELLREAGARLPTKIGQTIGIVGGIVIGTAAVQAGLTSNVLLIIVALAALASFTTPVYQMGNTIRLIRFPFLITAQLWGLLGVTFCFSYILSHLLKMTSLGRPYLAPMYPLRLNDLRDSMFRLPFFMQTKRPLQVRSPVRTRFQPKKHEKSKRDIED</sequence>
<dbReference type="STRING" id="1459.AF332_16010"/>
<keyword evidence="2 4" id="KW-0472">Membrane</keyword>
<feature type="transmembrane region" description="Helical" evidence="4">
    <location>
        <begin position="295"/>
        <end position="317"/>
    </location>
</feature>
<keyword evidence="4" id="KW-0812">Transmembrane</keyword>
<gene>
    <name evidence="5" type="ORF">AF332_16010</name>
</gene>
<protein>
    <submittedName>
        <fullName evidence="5">Spore gernimation protein GerA</fullName>
    </submittedName>
</protein>
<dbReference type="PANTHER" id="PTHR22550">
    <property type="entry name" value="SPORE GERMINATION PROTEIN"/>
    <property type="match status" value="1"/>
</dbReference>
<feature type="transmembrane region" description="Helical" evidence="4">
    <location>
        <begin position="391"/>
        <end position="409"/>
    </location>
</feature>
<dbReference type="Pfam" id="PF03323">
    <property type="entry name" value="GerA"/>
    <property type="match status" value="1"/>
</dbReference>
<dbReference type="PATRIC" id="fig|1459.3.peg.3490"/>
<comment type="caution">
    <text evidence="5">The sequence shown here is derived from an EMBL/GenBank/DDBJ whole genome shotgun (WGS) entry which is preliminary data.</text>
</comment>
<dbReference type="EMBL" id="LGUF01000007">
    <property type="protein sequence ID" value="KON88161.1"/>
    <property type="molecule type" value="Genomic_DNA"/>
</dbReference>
<dbReference type="Proteomes" id="UP000037109">
    <property type="component" value="Unassembled WGS sequence"/>
</dbReference>
<accession>A0A0M0GFE8</accession>
<evidence type="ECO:0000256" key="1">
    <source>
        <dbReference type="ARBA" id="ARBA00005278"/>
    </source>
</evidence>
<evidence type="ECO:0000256" key="2">
    <source>
        <dbReference type="ARBA" id="ARBA00023136"/>
    </source>
</evidence>
<dbReference type="RefSeq" id="WP_053435533.1">
    <property type="nucleotide sequence ID" value="NZ_LGUF01000007.1"/>
</dbReference>
<dbReference type="AlphaFoldDB" id="A0A0M0GFE8"/>
<evidence type="ECO:0000313" key="6">
    <source>
        <dbReference type="Proteomes" id="UP000037109"/>
    </source>
</evidence>
<organism evidence="5 6">
    <name type="scientific">Sporosarcina globispora</name>
    <name type="common">Bacillus globisporus</name>
    <dbReference type="NCBI Taxonomy" id="1459"/>
    <lineage>
        <taxon>Bacteria</taxon>
        <taxon>Bacillati</taxon>
        <taxon>Bacillota</taxon>
        <taxon>Bacilli</taxon>
        <taxon>Bacillales</taxon>
        <taxon>Caryophanaceae</taxon>
        <taxon>Sporosarcina</taxon>
    </lineage>
</organism>
<proteinExistence type="inferred from homology"/>
<reference evidence="6" key="1">
    <citation type="submission" date="2015-07" db="EMBL/GenBank/DDBJ databases">
        <title>Fjat-10036 dsm4.</title>
        <authorList>
            <person name="Liu B."/>
            <person name="Wang J."/>
            <person name="Zhu Y."/>
            <person name="Liu G."/>
            <person name="Chen Q."/>
            <person name="Chen Z."/>
            <person name="Lan J."/>
            <person name="Che J."/>
            <person name="Ge C."/>
            <person name="Shi H."/>
            <person name="Pan Z."/>
            <person name="Liu X."/>
        </authorList>
    </citation>
    <scope>NUCLEOTIDE SEQUENCE [LARGE SCALE GENOMIC DNA]</scope>
    <source>
        <strain evidence="6">DSM 4</strain>
    </source>
</reference>
<dbReference type="PANTHER" id="PTHR22550:SF5">
    <property type="entry name" value="LEUCINE ZIPPER PROTEIN 4"/>
    <property type="match status" value="1"/>
</dbReference>
<dbReference type="OrthoDB" id="9772630at2"/>
<evidence type="ECO:0000313" key="5">
    <source>
        <dbReference type="EMBL" id="KON88161.1"/>
    </source>
</evidence>
<comment type="similarity">
    <text evidence="1">Belongs to the GerABKA family.</text>
</comment>
<dbReference type="GO" id="GO:0009847">
    <property type="term" value="P:spore germination"/>
    <property type="evidence" value="ECO:0007669"/>
    <property type="project" value="InterPro"/>
</dbReference>
<evidence type="ECO:0000256" key="3">
    <source>
        <dbReference type="SAM" id="Coils"/>
    </source>
</evidence>
<keyword evidence="4" id="KW-1133">Transmembrane helix</keyword>
<name>A0A0M0GFE8_SPOGL</name>
<dbReference type="PIRSF" id="PIRSF005690">
    <property type="entry name" value="GerBA"/>
    <property type="match status" value="1"/>
</dbReference>
<evidence type="ECO:0000256" key="4">
    <source>
        <dbReference type="SAM" id="Phobius"/>
    </source>
</evidence>
<dbReference type="InterPro" id="IPR050768">
    <property type="entry name" value="UPF0353/GerABKA_families"/>
</dbReference>
<keyword evidence="3" id="KW-0175">Coiled coil</keyword>
<feature type="transmembrane region" description="Helical" evidence="4">
    <location>
        <begin position="421"/>
        <end position="442"/>
    </location>
</feature>
<dbReference type="InterPro" id="IPR004995">
    <property type="entry name" value="Spore_Ger"/>
</dbReference>
<feature type="coiled-coil region" evidence="3">
    <location>
        <begin position="8"/>
        <end position="35"/>
    </location>
</feature>